<gene>
    <name evidence="2" type="ORF">METZ01_LOCUS187244</name>
</gene>
<keyword evidence="1" id="KW-0812">Transmembrane</keyword>
<feature type="non-terminal residue" evidence="2">
    <location>
        <position position="115"/>
    </location>
</feature>
<dbReference type="EMBL" id="UINC01038016">
    <property type="protein sequence ID" value="SVB34390.1"/>
    <property type="molecule type" value="Genomic_DNA"/>
</dbReference>
<name>A0A382D7L2_9ZZZZ</name>
<evidence type="ECO:0000313" key="2">
    <source>
        <dbReference type="EMBL" id="SVB34390.1"/>
    </source>
</evidence>
<accession>A0A382D7L2</accession>
<keyword evidence="1" id="KW-0472">Membrane</keyword>
<dbReference type="AlphaFoldDB" id="A0A382D7L2"/>
<proteinExistence type="predicted"/>
<feature type="transmembrane region" description="Helical" evidence="1">
    <location>
        <begin position="26"/>
        <end position="43"/>
    </location>
</feature>
<evidence type="ECO:0000256" key="1">
    <source>
        <dbReference type="SAM" id="Phobius"/>
    </source>
</evidence>
<reference evidence="2" key="1">
    <citation type="submission" date="2018-05" db="EMBL/GenBank/DDBJ databases">
        <authorList>
            <person name="Lanie J.A."/>
            <person name="Ng W.-L."/>
            <person name="Kazmierczak K.M."/>
            <person name="Andrzejewski T.M."/>
            <person name="Davidsen T.M."/>
            <person name="Wayne K.J."/>
            <person name="Tettelin H."/>
            <person name="Glass J.I."/>
            <person name="Rusch D."/>
            <person name="Podicherti R."/>
            <person name="Tsui H.-C.T."/>
            <person name="Winkler M.E."/>
        </authorList>
    </citation>
    <scope>NUCLEOTIDE SEQUENCE</scope>
</reference>
<organism evidence="2">
    <name type="scientific">marine metagenome</name>
    <dbReference type="NCBI Taxonomy" id="408172"/>
    <lineage>
        <taxon>unclassified sequences</taxon>
        <taxon>metagenomes</taxon>
        <taxon>ecological metagenomes</taxon>
    </lineage>
</organism>
<protein>
    <submittedName>
        <fullName evidence="2">Uncharacterized protein</fullName>
    </submittedName>
</protein>
<sequence>MIRKLLPQNKRQKNSFSTIPKTGMKWWLEVALILFFYLIYSFARNQFGSASVSPSKAFENAERIIDLEKSIGTFKELQIQEFFIDWKWFIQFWNVFYGTFHFGVTIFALVWLYVK</sequence>
<keyword evidence="1" id="KW-1133">Transmembrane helix</keyword>
<feature type="transmembrane region" description="Helical" evidence="1">
    <location>
        <begin position="95"/>
        <end position="114"/>
    </location>
</feature>